<dbReference type="OrthoDB" id="9814400at2"/>
<feature type="active site" evidence="1">
    <location>
        <position position="133"/>
    </location>
</feature>
<name>A0A101JFN9_CHLLI</name>
<dbReference type="InterPro" id="IPR036597">
    <property type="entry name" value="Fido-like_dom_sf"/>
</dbReference>
<gene>
    <name evidence="3" type="ORF">ASB62_06470</name>
</gene>
<evidence type="ECO:0000313" key="3">
    <source>
        <dbReference type="EMBL" id="KUL25948.1"/>
    </source>
</evidence>
<dbReference type="PROSITE" id="PS51459">
    <property type="entry name" value="FIDO"/>
    <property type="match status" value="1"/>
</dbReference>
<dbReference type="AlphaFoldDB" id="A0A101JFN9"/>
<evidence type="ECO:0000259" key="2">
    <source>
        <dbReference type="PROSITE" id="PS51459"/>
    </source>
</evidence>
<dbReference type="Proteomes" id="UP000053937">
    <property type="component" value="Unassembled WGS sequence"/>
</dbReference>
<reference evidence="3 4" key="1">
    <citation type="submission" date="2015-10" db="EMBL/GenBank/DDBJ databases">
        <title>Draft Genome Sequence of Chlorobium limicola strain Frasassi Growing under Artificial Lighting in the Frasassi Cave System.</title>
        <authorList>
            <person name="Mansor M."/>
            <person name="Macalady J."/>
        </authorList>
    </citation>
    <scope>NUCLEOTIDE SEQUENCE [LARGE SCALE GENOMIC DNA]</scope>
    <source>
        <strain evidence="3 4">Frasassi</strain>
    </source>
</reference>
<dbReference type="RefSeq" id="WP_059139135.1">
    <property type="nucleotide sequence ID" value="NZ_LMBR01000158.1"/>
</dbReference>
<proteinExistence type="predicted"/>
<dbReference type="InterPro" id="IPR040198">
    <property type="entry name" value="Fido_containing"/>
</dbReference>
<feature type="domain" description="Fido" evidence="2">
    <location>
        <begin position="59"/>
        <end position="198"/>
    </location>
</feature>
<evidence type="ECO:0000256" key="1">
    <source>
        <dbReference type="PIRSR" id="PIRSR640198-1"/>
    </source>
</evidence>
<dbReference type="InterPro" id="IPR013436">
    <property type="entry name" value="Mobile_mystery_prot_B"/>
</dbReference>
<sequence length="198" mass="22831">MGLELEYLAGQTPISEDDKAGLLIPTISTKSELDEFEQKNIEQAVQWSLSRRFRQEEILSERFVRELHKRMFGSVWAWAGEFRKTNTNIGVDKWQIGVELKNLLEDAGYWITNEIFSPDDIALRFKHRVVCIHCFPNGNGRHSRLMADIISEQVFKRPHFTWGTGDFSGEGKTREEYIKAVKTADRGDYALLSAFARS</sequence>
<dbReference type="InterPro" id="IPR003812">
    <property type="entry name" value="Fido"/>
</dbReference>
<dbReference type="Gene3D" id="1.10.3290.10">
    <property type="entry name" value="Fido-like domain"/>
    <property type="match status" value="1"/>
</dbReference>
<dbReference type="Pfam" id="PF02661">
    <property type="entry name" value="Fic"/>
    <property type="match status" value="1"/>
</dbReference>
<protein>
    <submittedName>
        <fullName evidence="3">Cell filamentation protein Fic</fullName>
    </submittedName>
</protein>
<dbReference type="PANTHER" id="PTHR13504">
    <property type="entry name" value="FIDO DOMAIN-CONTAINING PROTEIN DDB_G0283145"/>
    <property type="match status" value="1"/>
</dbReference>
<comment type="caution">
    <text evidence="3">The sequence shown here is derived from an EMBL/GenBank/DDBJ whole genome shotgun (WGS) entry which is preliminary data.</text>
</comment>
<dbReference type="PANTHER" id="PTHR13504:SF39">
    <property type="entry name" value="CELL FILAMENTATION PROTEIN"/>
    <property type="match status" value="1"/>
</dbReference>
<dbReference type="EMBL" id="LMBR01000158">
    <property type="protein sequence ID" value="KUL25948.1"/>
    <property type="molecule type" value="Genomic_DNA"/>
</dbReference>
<organism evidence="3 4">
    <name type="scientific">Chlorobium limicola</name>
    <dbReference type="NCBI Taxonomy" id="1092"/>
    <lineage>
        <taxon>Bacteria</taxon>
        <taxon>Pseudomonadati</taxon>
        <taxon>Chlorobiota</taxon>
        <taxon>Chlorobiia</taxon>
        <taxon>Chlorobiales</taxon>
        <taxon>Chlorobiaceae</taxon>
        <taxon>Chlorobium/Pelodictyon group</taxon>
        <taxon>Chlorobium</taxon>
    </lineage>
</organism>
<accession>A0A101JFN9</accession>
<dbReference type="NCBIfam" id="TIGR02613">
    <property type="entry name" value="mob_myst_B"/>
    <property type="match status" value="1"/>
</dbReference>
<keyword evidence="4" id="KW-1185">Reference proteome</keyword>
<evidence type="ECO:0000313" key="4">
    <source>
        <dbReference type="Proteomes" id="UP000053937"/>
    </source>
</evidence>
<dbReference type="SUPFAM" id="SSF140931">
    <property type="entry name" value="Fic-like"/>
    <property type="match status" value="1"/>
</dbReference>